<dbReference type="PANTHER" id="PTHR47350">
    <property type="entry name" value="PROTEIN IWS1 HOMOLOG 1"/>
    <property type="match status" value="1"/>
</dbReference>
<comment type="caution">
    <text evidence="2">The sequence shown here is derived from an EMBL/GenBank/DDBJ whole genome shotgun (WGS) entry which is preliminary data.</text>
</comment>
<accession>A0AAP0NRQ4</accession>
<feature type="compositionally biased region" description="Basic and acidic residues" evidence="1">
    <location>
        <begin position="95"/>
        <end position="104"/>
    </location>
</feature>
<protein>
    <submittedName>
        <fullName evidence="2">Uncharacterized protein</fullName>
    </submittedName>
</protein>
<feature type="region of interest" description="Disordered" evidence="1">
    <location>
        <begin position="1"/>
        <end position="24"/>
    </location>
</feature>
<dbReference type="PANTHER" id="PTHR47350:SF4">
    <property type="entry name" value="PROTEIN IWS1 HOMOLOG 1"/>
    <property type="match status" value="1"/>
</dbReference>
<dbReference type="EMBL" id="JBBNAF010000009">
    <property type="protein sequence ID" value="KAK9113966.1"/>
    <property type="molecule type" value="Genomic_DNA"/>
</dbReference>
<dbReference type="AlphaFoldDB" id="A0AAP0NRQ4"/>
<organism evidence="2 3">
    <name type="scientific">Stephania yunnanensis</name>
    <dbReference type="NCBI Taxonomy" id="152371"/>
    <lineage>
        <taxon>Eukaryota</taxon>
        <taxon>Viridiplantae</taxon>
        <taxon>Streptophyta</taxon>
        <taxon>Embryophyta</taxon>
        <taxon>Tracheophyta</taxon>
        <taxon>Spermatophyta</taxon>
        <taxon>Magnoliopsida</taxon>
        <taxon>Ranunculales</taxon>
        <taxon>Menispermaceae</taxon>
        <taxon>Menispermoideae</taxon>
        <taxon>Cissampelideae</taxon>
        <taxon>Stephania</taxon>
    </lineage>
</organism>
<gene>
    <name evidence="2" type="ORF">Syun_020763</name>
</gene>
<dbReference type="GO" id="GO:0032784">
    <property type="term" value="P:regulation of DNA-templated transcription elongation"/>
    <property type="evidence" value="ECO:0007669"/>
    <property type="project" value="InterPro"/>
</dbReference>
<evidence type="ECO:0000313" key="2">
    <source>
        <dbReference type="EMBL" id="KAK9113966.1"/>
    </source>
</evidence>
<feature type="region of interest" description="Disordered" evidence="1">
    <location>
        <begin position="51"/>
        <end position="104"/>
    </location>
</feature>
<sequence>MTETGATRRRDQERRRDQRQRETRCWGFEVEGKEGKWGEVAEVEEGEGALVVADSEEEVGEGGLVGEDVAAEGMRGPADGGDERSEGAMAGGRGGEGEDGHQLHGTCLDHRDAAMASGTREHLVPAVEEGEEDDEIKQLFRSGKKEKNNEKSVAEIALLVELGIH</sequence>
<dbReference type="GO" id="GO:0009742">
    <property type="term" value="P:brassinosteroid mediated signaling pathway"/>
    <property type="evidence" value="ECO:0007669"/>
    <property type="project" value="InterPro"/>
</dbReference>
<dbReference type="InterPro" id="IPR044204">
    <property type="entry name" value="IWS1/2"/>
</dbReference>
<name>A0AAP0NRQ4_9MAGN</name>
<dbReference type="Proteomes" id="UP001420932">
    <property type="component" value="Unassembled WGS sequence"/>
</dbReference>
<evidence type="ECO:0000256" key="1">
    <source>
        <dbReference type="SAM" id="MobiDB-lite"/>
    </source>
</evidence>
<keyword evidence="3" id="KW-1185">Reference proteome</keyword>
<reference evidence="2 3" key="1">
    <citation type="submission" date="2024-01" db="EMBL/GenBank/DDBJ databases">
        <title>Genome assemblies of Stephania.</title>
        <authorList>
            <person name="Yang L."/>
        </authorList>
    </citation>
    <scope>NUCLEOTIDE SEQUENCE [LARGE SCALE GENOMIC DNA]</scope>
    <source>
        <strain evidence="2">YNDBR</strain>
        <tissue evidence="2">Leaf</tissue>
    </source>
</reference>
<proteinExistence type="predicted"/>
<evidence type="ECO:0000313" key="3">
    <source>
        <dbReference type="Proteomes" id="UP001420932"/>
    </source>
</evidence>